<dbReference type="GO" id="GO:0006352">
    <property type="term" value="P:DNA-templated transcription initiation"/>
    <property type="evidence" value="ECO:0007669"/>
    <property type="project" value="InterPro"/>
</dbReference>
<dbReference type="Pfam" id="PF08281">
    <property type="entry name" value="Sigma70_r4_2"/>
    <property type="match status" value="1"/>
</dbReference>
<dbReference type="PANTHER" id="PTHR43133:SF63">
    <property type="entry name" value="RNA POLYMERASE SIGMA FACTOR FECI-RELATED"/>
    <property type="match status" value="1"/>
</dbReference>
<dbReference type="InterPro" id="IPR013249">
    <property type="entry name" value="RNA_pol_sigma70_r4_t2"/>
</dbReference>
<accession>A0A245ZV73</accession>
<evidence type="ECO:0000256" key="4">
    <source>
        <dbReference type="ARBA" id="ARBA00023163"/>
    </source>
</evidence>
<dbReference type="SUPFAM" id="SSF88946">
    <property type="entry name" value="Sigma2 domain of RNA polymerase sigma factors"/>
    <property type="match status" value="1"/>
</dbReference>
<feature type="region of interest" description="Disordered" evidence="5">
    <location>
        <begin position="1"/>
        <end position="39"/>
    </location>
</feature>
<proteinExistence type="inferred from homology"/>
<evidence type="ECO:0000256" key="5">
    <source>
        <dbReference type="SAM" id="MobiDB-lite"/>
    </source>
</evidence>
<dbReference type="GO" id="GO:0016987">
    <property type="term" value="F:sigma factor activity"/>
    <property type="evidence" value="ECO:0007669"/>
    <property type="project" value="UniProtKB-KW"/>
</dbReference>
<evidence type="ECO:0000313" key="8">
    <source>
        <dbReference type="EMBL" id="OWK33635.1"/>
    </source>
</evidence>
<evidence type="ECO:0000256" key="2">
    <source>
        <dbReference type="ARBA" id="ARBA00023015"/>
    </source>
</evidence>
<dbReference type="EMBL" id="NBBI01000001">
    <property type="protein sequence ID" value="OWK33635.1"/>
    <property type="molecule type" value="Genomic_DNA"/>
</dbReference>
<evidence type="ECO:0000313" key="9">
    <source>
        <dbReference type="Proteomes" id="UP000197290"/>
    </source>
</evidence>
<dbReference type="SUPFAM" id="SSF88659">
    <property type="entry name" value="Sigma3 and sigma4 domains of RNA polymerase sigma factors"/>
    <property type="match status" value="1"/>
</dbReference>
<comment type="caution">
    <text evidence="8">The sequence shown here is derived from an EMBL/GenBank/DDBJ whole genome shotgun (WGS) entry which is preliminary data.</text>
</comment>
<dbReference type="InterPro" id="IPR013324">
    <property type="entry name" value="RNA_pol_sigma_r3/r4-like"/>
</dbReference>
<dbReference type="Gene3D" id="1.10.1740.10">
    <property type="match status" value="1"/>
</dbReference>
<dbReference type="AlphaFoldDB" id="A0A245ZV73"/>
<evidence type="ECO:0000256" key="3">
    <source>
        <dbReference type="ARBA" id="ARBA00023082"/>
    </source>
</evidence>
<organism evidence="8 9">
    <name type="scientific">Sphingomonas dokdonensis</name>
    <dbReference type="NCBI Taxonomy" id="344880"/>
    <lineage>
        <taxon>Bacteria</taxon>
        <taxon>Pseudomonadati</taxon>
        <taxon>Pseudomonadota</taxon>
        <taxon>Alphaproteobacteria</taxon>
        <taxon>Sphingomonadales</taxon>
        <taxon>Sphingomonadaceae</taxon>
        <taxon>Sphingomonas</taxon>
    </lineage>
</organism>
<dbReference type="PANTHER" id="PTHR43133">
    <property type="entry name" value="RNA POLYMERASE ECF-TYPE SIGMA FACTO"/>
    <property type="match status" value="1"/>
</dbReference>
<dbReference type="InterPro" id="IPR013325">
    <property type="entry name" value="RNA_pol_sigma_r2"/>
</dbReference>
<dbReference type="InterPro" id="IPR036388">
    <property type="entry name" value="WH-like_DNA-bd_sf"/>
</dbReference>
<keyword evidence="3" id="KW-0731">Sigma factor</keyword>
<evidence type="ECO:0000259" key="6">
    <source>
        <dbReference type="Pfam" id="PF04542"/>
    </source>
</evidence>
<keyword evidence="2" id="KW-0805">Transcription regulation</keyword>
<dbReference type="Proteomes" id="UP000197290">
    <property type="component" value="Unassembled WGS sequence"/>
</dbReference>
<keyword evidence="9" id="KW-1185">Reference proteome</keyword>
<dbReference type="GO" id="GO:0003677">
    <property type="term" value="F:DNA binding"/>
    <property type="evidence" value="ECO:0007669"/>
    <property type="project" value="InterPro"/>
</dbReference>
<name>A0A245ZV73_9SPHN</name>
<dbReference type="InterPro" id="IPR039425">
    <property type="entry name" value="RNA_pol_sigma-70-like"/>
</dbReference>
<comment type="similarity">
    <text evidence="1">Belongs to the sigma-70 factor family. ECF subfamily.</text>
</comment>
<gene>
    <name evidence="8" type="primary">fecI</name>
    <name evidence="8" type="ORF">SPDO_05160</name>
</gene>
<dbReference type="InterPro" id="IPR007627">
    <property type="entry name" value="RNA_pol_sigma70_r2"/>
</dbReference>
<dbReference type="Pfam" id="PF04542">
    <property type="entry name" value="Sigma70_r2"/>
    <property type="match status" value="1"/>
</dbReference>
<dbReference type="RefSeq" id="WP_245829020.1">
    <property type="nucleotide sequence ID" value="NZ_NBBI01000001.1"/>
</dbReference>
<sequence>MIDCRPCPQQEGRREMEKLQSAPGGRSQLLKVKPRSTSDHLPDVQVTQLLPTIRRYIARRVAAADVDDLVQDVVLRLHTRSRDTAIDNPAAYLFQVAHSVLTDHARRNQVRHRSAHQTLENEHHPVEVCSPERVLQGKEDLARLVAAIGELPDRTRQAFVLHRFEEMSYAAIARHMGISVSAVEKHIMRAIRILAAAIG</sequence>
<dbReference type="InterPro" id="IPR014284">
    <property type="entry name" value="RNA_pol_sigma-70_dom"/>
</dbReference>
<keyword evidence="4" id="KW-0804">Transcription</keyword>
<reference evidence="8 9" key="1">
    <citation type="submission" date="2017-03" db="EMBL/GenBank/DDBJ databases">
        <title>Genome sequence of Sphingomonas dokdonensis DSM 21029.</title>
        <authorList>
            <person name="Poehlein A."/>
            <person name="Wuebbeler J.H."/>
            <person name="Steinbuechel A."/>
            <person name="Daniel R."/>
        </authorList>
    </citation>
    <scope>NUCLEOTIDE SEQUENCE [LARGE SCALE GENOMIC DNA]</scope>
    <source>
        <strain evidence="8 9">DSM 21029</strain>
    </source>
</reference>
<protein>
    <submittedName>
        <fullName evidence="8">Putative RNA polymerase sigma factor FecI</fullName>
    </submittedName>
</protein>
<evidence type="ECO:0000259" key="7">
    <source>
        <dbReference type="Pfam" id="PF08281"/>
    </source>
</evidence>
<dbReference type="Gene3D" id="1.10.10.10">
    <property type="entry name" value="Winged helix-like DNA-binding domain superfamily/Winged helix DNA-binding domain"/>
    <property type="match status" value="1"/>
</dbReference>
<dbReference type="NCBIfam" id="TIGR02937">
    <property type="entry name" value="sigma70-ECF"/>
    <property type="match status" value="1"/>
</dbReference>
<feature type="domain" description="RNA polymerase sigma-70 region 2" evidence="6">
    <location>
        <begin position="46"/>
        <end position="109"/>
    </location>
</feature>
<evidence type="ECO:0000256" key="1">
    <source>
        <dbReference type="ARBA" id="ARBA00010641"/>
    </source>
</evidence>
<dbReference type="CDD" id="cd06171">
    <property type="entry name" value="Sigma70_r4"/>
    <property type="match status" value="1"/>
</dbReference>
<feature type="domain" description="RNA polymerase sigma factor 70 region 4 type 2" evidence="7">
    <location>
        <begin position="143"/>
        <end position="192"/>
    </location>
</feature>